<dbReference type="Proteomes" id="UP001060085">
    <property type="component" value="Linkage Group LG08"/>
</dbReference>
<organism evidence="1 2">
    <name type="scientific">Catharanthus roseus</name>
    <name type="common">Madagascar periwinkle</name>
    <name type="synonym">Vinca rosea</name>
    <dbReference type="NCBI Taxonomy" id="4058"/>
    <lineage>
        <taxon>Eukaryota</taxon>
        <taxon>Viridiplantae</taxon>
        <taxon>Streptophyta</taxon>
        <taxon>Embryophyta</taxon>
        <taxon>Tracheophyta</taxon>
        <taxon>Spermatophyta</taxon>
        <taxon>Magnoliopsida</taxon>
        <taxon>eudicotyledons</taxon>
        <taxon>Gunneridae</taxon>
        <taxon>Pentapetalae</taxon>
        <taxon>asterids</taxon>
        <taxon>lamiids</taxon>
        <taxon>Gentianales</taxon>
        <taxon>Apocynaceae</taxon>
        <taxon>Rauvolfioideae</taxon>
        <taxon>Vinceae</taxon>
        <taxon>Catharanthinae</taxon>
        <taxon>Catharanthus</taxon>
    </lineage>
</organism>
<keyword evidence="2" id="KW-1185">Reference proteome</keyword>
<reference evidence="2" key="1">
    <citation type="journal article" date="2023" name="Nat. Plants">
        <title>Single-cell RNA sequencing provides a high-resolution roadmap for understanding the multicellular compartmentation of specialized metabolism.</title>
        <authorList>
            <person name="Sun S."/>
            <person name="Shen X."/>
            <person name="Li Y."/>
            <person name="Li Y."/>
            <person name="Wang S."/>
            <person name="Li R."/>
            <person name="Zhang H."/>
            <person name="Shen G."/>
            <person name="Guo B."/>
            <person name="Wei J."/>
            <person name="Xu J."/>
            <person name="St-Pierre B."/>
            <person name="Chen S."/>
            <person name="Sun C."/>
        </authorList>
    </citation>
    <scope>NUCLEOTIDE SEQUENCE [LARGE SCALE GENOMIC DNA]</scope>
</reference>
<accession>A0ACB9ZQ89</accession>
<evidence type="ECO:0000313" key="2">
    <source>
        <dbReference type="Proteomes" id="UP001060085"/>
    </source>
</evidence>
<protein>
    <submittedName>
        <fullName evidence="1">Uncharacterized protein</fullName>
    </submittedName>
</protein>
<dbReference type="EMBL" id="CM044708">
    <property type="protein sequence ID" value="KAI5648971.1"/>
    <property type="molecule type" value="Genomic_DNA"/>
</dbReference>
<sequence>MVYPFERCQFGVVLVIFCLIFSNNLESIMANYYSSSSTSLSVGFYYKSCPAAESIVRRVVNKAVQRNPGIGAGLIRMHFHDCFVRGCDGSILLDTVLGRPEVSEKDHPANNPSLRGFEVIDEAKAQIESICPNTVSCSDILAFAARDSSLKLGGITYSVPSGRRDGHISSFSEVTENLPPPFFNAKQLEENFKRKGLSLDEMVTLSGAHSIGVSHCSSFSNRLYNFNSTHKQDPELNRVYATFLKKKCPPPRENGPDPTVDIEVITPNRLDNKFYVNLKSHRGLLTSDHTLLSSASTAKLVLNNAKYGKLWASKYAAAMVKMGSIEVLTGKNGEIRKNCRFVN</sequence>
<comment type="caution">
    <text evidence="1">The sequence shown here is derived from an EMBL/GenBank/DDBJ whole genome shotgun (WGS) entry which is preliminary data.</text>
</comment>
<proteinExistence type="predicted"/>
<name>A0ACB9ZQ89_CATRO</name>
<gene>
    <name evidence="1" type="ORF">M9H77_34976</name>
</gene>
<evidence type="ECO:0000313" key="1">
    <source>
        <dbReference type="EMBL" id="KAI5648971.1"/>
    </source>
</evidence>